<comment type="caution">
    <text evidence="1">The sequence shown here is derived from an EMBL/GenBank/DDBJ whole genome shotgun (WGS) entry which is preliminary data.</text>
</comment>
<accession>A0AAV5AN00</accession>
<sequence length="70" mass="7547">MPIAVRVNATGFRDDLGINYNIRKADRSRARLFVQKAQEKAAKVKAGTLSSDAVISVPVVNGAVCIKSFI</sequence>
<reference evidence="1" key="1">
    <citation type="submission" date="2021-10" db="EMBL/GenBank/DDBJ databases">
        <title>De novo Genome Assembly of Clathrus columnatus (Basidiomycota, Fungi) Using Illumina and Nanopore Sequence Data.</title>
        <authorList>
            <person name="Ogiso-Tanaka E."/>
            <person name="Itagaki H."/>
            <person name="Hosoya T."/>
            <person name="Hosaka K."/>
        </authorList>
    </citation>
    <scope>NUCLEOTIDE SEQUENCE</scope>
    <source>
        <strain evidence="1">MO-923</strain>
    </source>
</reference>
<dbReference type="AlphaFoldDB" id="A0AAV5AN00"/>
<gene>
    <name evidence="1" type="ORF">Clacol_010268</name>
</gene>
<evidence type="ECO:0000313" key="2">
    <source>
        <dbReference type="Proteomes" id="UP001050691"/>
    </source>
</evidence>
<dbReference type="EMBL" id="BPWL01000011">
    <property type="protein sequence ID" value="GJJ15989.1"/>
    <property type="molecule type" value="Genomic_DNA"/>
</dbReference>
<evidence type="ECO:0000313" key="1">
    <source>
        <dbReference type="EMBL" id="GJJ15989.1"/>
    </source>
</evidence>
<organism evidence="1 2">
    <name type="scientific">Clathrus columnatus</name>
    <dbReference type="NCBI Taxonomy" id="1419009"/>
    <lineage>
        <taxon>Eukaryota</taxon>
        <taxon>Fungi</taxon>
        <taxon>Dikarya</taxon>
        <taxon>Basidiomycota</taxon>
        <taxon>Agaricomycotina</taxon>
        <taxon>Agaricomycetes</taxon>
        <taxon>Phallomycetidae</taxon>
        <taxon>Phallales</taxon>
        <taxon>Clathraceae</taxon>
        <taxon>Clathrus</taxon>
    </lineage>
</organism>
<proteinExistence type="predicted"/>
<dbReference type="Proteomes" id="UP001050691">
    <property type="component" value="Unassembled WGS sequence"/>
</dbReference>
<keyword evidence="2" id="KW-1185">Reference proteome</keyword>
<protein>
    <submittedName>
        <fullName evidence="1">Uncharacterized protein</fullName>
    </submittedName>
</protein>
<name>A0AAV5AN00_9AGAM</name>